<dbReference type="Proteomes" id="UP001152795">
    <property type="component" value="Unassembled WGS sequence"/>
</dbReference>
<reference evidence="1" key="1">
    <citation type="submission" date="2020-04" db="EMBL/GenBank/DDBJ databases">
        <authorList>
            <person name="Alioto T."/>
            <person name="Alioto T."/>
            <person name="Gomez Garrido J."/>
        </authorList>
    </citation>
    <scope>NUCLEOTIDE SEQUENCE</scope>
    <source>
        <strain evidence="1">A484AB</strain>
    </source>
</reference>
<gene>
    <name evidence="1" type="ORF">PACLA_8A018991</name>
</gene>
<name>A0A6S7JRK7_PARCT</name>
<dbReference type="EMBL" id="CACRXK020018648">
    <property type="protein sequence ID" value="CAB4032734.1"/>
    <property type="molecule type" value="Genomic_DNA"/>
</dbReference>
<accession>A0A6S7JRK7</accession>
<comment type="caution">
    <text evidence="1">The sequence shown here is derived from an EMBL/GenBank/DDBJ whole genome shotgun (WGS) entry which is preliminary data.</text>
</comment>
<organism evidence="1 2">
    <name type="scientific">Paramuricea clavata</name>
    <name type="common">Red gorgonian</name>
    <name type="synonym">Violescent sea-whip</name>
    <dbReference type="NCBI Taxonomy" id="317549"/>
    <lineage>
        <taxon>Eukaryota</taxon>
        <taxon>Metazoa</taxon>
        <taxon>Cnidaria</taxon>
        <taxon>Anthozoa</taxon>
        <taxon>Octocorallia</taxon>
        <taxon>Malacalcyonacea</taxon>
        <taxon>Plexauridae</taxon>
        <taxon>Paramuricea</taxon>
    </lineage>
</organism>
<keyword evidence="2" id="KW-1185">Reference proteome</keyword>
<dbReference type="OrthoDB" id="5965964at2759"/>
<proteinExistence type="predicted"/>
<dbReference type="AlphaFoldDB" id="A0A6S7JRK7"/>
<protein>
    <submittedName>
        <fullName evidence="1">Uncharacterized protein</fullName>
    </submittedName>
</protein>
<evidence type="ECO:0000313" key="1">
    <source>
        <dbReference type="EMBL" id="CAB4032734.1"/>
    </source>
</evidence>
<sequence>LESEHNLKVFHEVSNELRHEYGGDDKCPWTLLNLKGAFKTYLKSRKVQLKRTQNGTNAVHLAKCRRQARKRDKLGKRLGSLTNKEWSVEKKAKVAEVMTVDYMSSEDSDHDPEPPNRVTRYIVRPLCWQSNKLKQVKKRLDKKHSESVPELIRKRTLPRNIGVPSARGKPDNCPEWACTSTQLSLNCSPSASPSPLSARQTSTPLSARSSSSSSPEGGYSPSSV</sequence>
<evidence type="ECO:0000313" key="2">
    <source>
        <dbReference type="Proteomes" id="UP001152795"/>
    </source>
</evidence>
<feature type="non-terminal residue" evidence="1">
    <location>
        <position position="1"/>
    </location>
</feature>